<evidence type="ECO:0000313" key="2">
    <source>
        <dbReference type="Proteomes" id="UP000192980"/>
    </source>
</evidence>
<sequence length="156" mass="18012">MKIEEEIKVKSFSSDWQRASINIMYTGNWLNLILEKRAAKKQITLQQFNVLRILRGQLPNPSTNNLLKNRMITNTPDISRLVDRIVAKGLVSRCKNKEDKRAVDLFITEKGLALLEEIEDDMMLNDLLPQNLSEQEAFQLSELLDKFRGSIPPEEV</sequence>
<dbReference type="PANTHER" id="PTHR33164:SF43">
    <property type="entry name" value="HTH-TYPE TRANSCRIPTIONAL REPRESSOR YETL"/>
    <property type="match status" value="1"/>
</dbReference>
<organism evidence="1 2">
    <name type="scientific">Sphingobacterium psychroaquaticum</name>
    <dbReference type="NCBI Taxonomy" id="561061"/>
    <lineage>
        <taxon>Bacteria</taxon>
        <taxon>Pseudomonadati</taxon>
        <taxon>Bacteroidota</taxon>
        <taxon>Sphingobacteriia</taxon>
        <taxon>Sphingobacteriales</taxon>
        <taxon>Sphingobacteriaceae</taxon>
        <taxon>Sphingobacterium</taxon>
    </lineage>
</organism>
<dbReference type="OrthoDB" id="763883at2"/>
<keyword evidence="2" id="KW-1185">Reference proteome</keyword>
<dbReference type="Gene3D" id="1.10.10.10">
    <property type="entry name" value="Winged helix-like DNA-binding domain superfamily/Winged helix DNA-binding domain"/>
    <property type="match status" value="1"/>
</dbReference>
<dbReference type="InterPro" id="IPR000835">
    <property type="entry name" value="HTH_MarR-typ"/>
</dbReference>
<dbReference type="RefSeq" id="WP_085472711.1">
    <property type="nucleotide sequence ID" value="NZ_CP038029.1"/>
</dbReference>
<dbReference type="AlphaFoldDB" id="A0A1X7JN47"/>
<dbReference type="PRINTS" id="PR00598">
    <property type="entry name" value="HTHMARR"/>
</dbReference>
<name>A0A1X7JN47_9SPHI</name>
<dbReference type="GO" id="GO:0003677">
    <property type="term" value="F:DNA binding"/>
    <property type="evidence" value="ECO:0007669"/>
    <property type="project" value="UniProtKB-KW"/>
</dbReference>
<dbReference type="InterPro" id="IPR039422">
    <property type="entry name" value="MarR/SlyA-like"/>
</dbReference>
<dbReference type="Proteomes" id="UP000192980">
    <property type="component" value="Unassembled WGS sequence"/>
</dbReference>
<dbReference type="InterPro" id="IPR036388">
    <property type="entry name" value="WH-like_DNA-bd_sf"/>
</dbReference>
<dbReference type="EMBL" id="FXAU01000003">
    <property type="protein sequence ID" value="SMG29656.1"/>
    <property type="molecule type" value="Genomic_DNA"/>
</dbReference>
<evidence type="ECO:0000313" key="1">
    <source>
        <dbReference type="EMBL" id="SMG29656.1"/>
    </source>
</evidence>
<keyword evidence="1" id="KW-0238">DNA-binding</keyword>
<dbReference type="PROSITE" id="PS50995">
    <property type="entry name" value="HTH_MARR_2"/>
    <property type="match status" value="1"/>
</dbReference>
<dbReference type="STRING" id="561061.SAMN05660862_1963"/>
<gene>
    <name evidence="1" type="ORF">SAMN05660862_1963</name>
</gene>
<protein>
    <submittedName>
        <fullName evidence="1">DNA-binding transcriptional regulator, MarR family</fullName>
    </submittedName>
</protein>
<dbReference type="InterPro" id="IPR036390">
    <property type="entry name" value="WH_DNA-bd_sf"/>
</dbReference>
<dbReference type="PANTHER" id="PTHR33164">
    <property type="entry name" value="TRANSCRIPTIONAL REGULATOR, MARR FAMILY"/>
    <property type="match status" value="1"/>
</dbReference>
<proteinExistence type="predicted"/>
<dbReference type="SMART" id="SM00347">
    <property type="entry name" value="HTH_MARR"/>
    <property type="match status" value="1"/>
</dbReference>
<accession>A0A1X7JN47</accession>
<dbReference type="Pfam" id="PF01047">
    <property type="entry name" value="MarR"/>
    <property type="match status" value="1"/>
</dbReference>
<dbReference type="SUPFAM" id="SSF46785">
    <property type="entry name" value="Winged helix' DNA-binding domain"/>
    <property type="match status" value="1"/>
</dbReference>
<dbReference type="GO" id="GO:0003700">
    <property type="term" value="F:DNA-binding transcription factor activity"/>
    <property type="evidence" value="ECO:0007669"/>
    <property type="project" value="InterPro"/>
</dbReference>
<dbReference type="GO" id="GO:0006950">
    <property type="term" value="P:response to stress"/>
    <property type="evidence" value="ECO:0007669"/>
    <property type="project" value="TreeGrafter"/>
</dbReference>
<reference evidence="1 2" key="1">
    <citation type="submission" date="2017-04" db="EMBL/GenBank/DDBJ databases">
        <authorList>
            <person name="Afonso C.L."/>
            <person name="Miller P.J."/>
            <person name="Scott M.A."/>
            <person name="Spackman E."/>
            <person name="Goraichik I."/>
            <person name="Dimitrov K.M."/>
            <person name="Suarez D.L."/>
            <person name="Swayne D.E."/>
        </authorList>
    </citation>
    <scope>NUCLEOTIDE SEQUENCE [LARGE SCALE GENOMIC DNA]</scope>
    <source>
        <strain evidence="1 2">DSM 22418</strain>
    </source>
</reference>